<proteinExistence type="inferred from homology"/>
<dbReference type="SMART" id="SM00861">
    <property type="entry name" value="Transket_pyr"/>
    <property type="match status" value="1"/>
</dbReference>
<dbReference type="NCBIfam" id="TIGR00239">
    <property type="entry name" value="2oxo_dh_E1"/>
    <property type="match status" value="1"/>
</dbReference>
<dbReference type="SUPFAM" id="SSF52518">
    <property type="entry name" value="Thiamin diphosphate-binding fold (THDP-binding)"/>
    <property type="match status" value="2"/>
</dbReference>
<dbReference type="PANTHER" id="PTHR23152">
    <property type="entry name" value="2-OXOGLUTARATE DEHYDROGENASE"/>
    <property type="match status" value="1"/>
</dbReference>
<dbReference type="GO" id="GO:0006099">
    <property type="term" value="P:tricarboxylic acid cycle"/>
    <property type="evidence" value="ECO:0007669"/>
    <property type="project" value="TreeGrafter"/>
</dbReference>
<evidence type="ECO:0000256" key="5">
    <source>
        <dbReference type="ARBA" id="ARBA00023052"/>
    </source>
</evidence>
<evidence type="ECO:0000256" key="7">
    <source>
        <dbReference type="ARBA" id="ARBA00040267"/>
    </source>
</evidence>
<dbReference type="Pfam" id="PF00676">
    <property type="entry name" value="E1_dh"/>
    <property type="match status" value="1"/>
</dbReference>
<dbReference type="Gene3D" id="1.10.287.1150">
    <property type="entry name" value="TPP helical domain"/>
    <property type="match status" value="1"/>
</dbReference>
<dbReference type="InterPro" id="IPR042179">
    <property type="entry name" value="KGD_C_sf"/>
</dbReference>
<evidence type="ECO:0000313" key="12">
    <source>
        <dbReference type="Proteomes" id="UP001219568"/>
    </source>
</evidence>
<dbReference type="Pfam" id="PF16870">
    <property type="entry name" value="OxoGdeHyase_C"/>
    <property type="match status" value="1"/>
</dbReference>
<reference evidence="11" key="2">
    <citation type="submission" date="2023-01" db="EMBL/GenBank/DDBJ databases">
        <authorList>
            <person name="Petersen C."/>
        </authorList>
    </citation>
    <scope>NUCLEOTIDE SEQUENCE</scope>
    <source>
        <strain evidence="11">IBT 15450</strain>
    </source>
</reference>
<dbReference type="NCBIfam" id="NF008907">
    <property type="entry name" value="PRK12270.1"/>
    <property type="match status" value="1"/>
</dbReference>
<feature type="region of interest" description="Disordered" evidence="9">
    <location>
        <begin position="114"/>
        <end position="137"/>
    </location>
</feature>
<sequence length="1025" mass="115511">MLSLRASLHRSANRLSAGHSKQAFHGYILKPHQQHYARARRQCLHTDSFLQGNTTEYLDDMYVAWREDPSSVDASWKTYFEAIENGKQPPDHIFYPSEEAIFGRGSGQSSMLPGLNIATQAPSTPSPPSPPLPSNDDQAKIQRLIRAFQDYGHLKAKTNPLDLPGKRPMPPPELQLNFYGFTESDLDRGFALGPEILPHFVTKEGQSMTLREVIKACETVYCGSIGAEYSYLPSREAREWVRLAIECPEPYRFSTEERKRILDRLVWSTYFEKFLAAKFPTAKRFGLEGAESQLPAVKAIIDASADYGVKNIIFPCCHRGKLNILSNLTRKPNELLYSEFSGESTAPNGISGDVKYHLGMNYERETPSGKKVNISILPNPSHLEAQNPLAQGMARAVQQQNGEDRKSTMVFNSHTDASFSGQGVIYETLGLSGLKSYKTGGTIHLIINNQVGFTTEPESARTSFYVSDIAKSINAPVFHVNADDVEAVVFVSKLAAEYRAKFGKDCWIDMICYRKNGHNEMDQSSFTQPLMYEKILNKTTHLELYTGKLLKEGVVTQEEIEKMKGDVWSKMNESLAKSKDAQRLDREYITAPWVDMKRPEEISREVYPAELTAITADVVSALANKMGVPGEPFTVHKNLSRILQRRQETLTQGKEIDWATAEALVMGSLCLEGHHVRVSGQDVERGTFSQRHAVLHDQKTGSKLTPLDLLSPDQARFTIGNSSLSEYGVMGFDYGYSTMHPNALVMWEAQFGDFANNAQCVIDQYISSAENKWLLRSGLVLSLPHGYDGQGSEHSSARMERFLQLCNEDARSFPLPEKLERQHQDANMQIVYMTTPANLFHVLRRQLHRKFRKPLVIFFSKSLLRHPMARSNLEDFIGDSGFKPMIADPAHGKAIAMPADIKRVIYCSGQVYVTLEKFREAHKITDTAITRIEQLHPFPWQQVKDNLAKYPNASDIVWCQEESLNDGPWAFARTRLETIFDTTEKHRGRRLRFAGREATASVATGFMKQHIAQEAALLNDAFQLN</sequence>
<dbReference type="InterPro" id="IPR011603">
    <property type="entry name" value="2oxoglutarate_DH_E1"/>
</dbReference>
<dbReference type="CDD" id="cd02016">
    <property type="entry name" value="TPP_E1_OGDC_like"/>
    <property type="match status" value="1"/>
</dbReference>
<dbReference type="Gene3D" id="3.40.50.11610">
    <property type="entry name" value="Multifunctional 2-oxoglutarate metabolism enzyme, C-terminal domain"/>
    <property type="match status" value="1"/>
</dbReference>
<dbReference type="InterPro" id="IPR029061">
    <property type="entry name" value="THDP-binding"/>
</dbReference>
<dbReference type="NCBIfam" id="NF006914">
    <property type="entry name" value="PRK09404.1"/>
    <property type="match status" value="1"/>
</dbReference>
<dbReference type="GO" id="GO:0004591">
    <property type="term" value="F:oxoglutarate dehydrogenase (succinyl-transferring) activity"/>
    <property type="evidence" value="ECO:0007669"/>
    <property type="project" value="UniProtKB-EC"/>
</dbReference>
<dbReference type="Proteomes" id="UP001219568">
    <property type="component" value="Unassembled WGS sequence"/>
</dbReference>
<dbReference type="Pfam" id="PF02779">
    <property type="entry name" value="Transket_pyr"/>
    <property type="match status" value="1"/>
</dbReference>
<dbReference type="EMBL" id="JAQJZL010000002">
    <property type="protein sequence ID" value="KAJ6051413.1"/>
    <property type="molecule type" value="Genomic_DNA"/>
</dbReference>
<dbReference type="Gene3D" id="3.40.50.12470">
    <property type="match status" value="1"/>
</dbReference>
<dbReference type="AlphaFoldDB" id="A0AAD6IJJ2"/>
<dbReference type="PIRSF" id="PIRSF000157">
    <property type="entry name" value="Oxoglu_dh_E1"/>
    <property type="match status" value="1"/>
</dbReference>
<evidence type="ECO:0000256" key="1">
    <source>
        <dbReference type="ARBA" id="ARBA00001964"/>
    </source>
</evidence>
<feature type="domain" description="Transketolase-like pyrimidine-binding" evidence="10">
    <location>
        <begin position="656"/>
        <end position="866"/>
    </location>
</feature>
<protein>
    <recommendedName>
        <fullName evidence="7">2-oxoglutarate dehydrogenase, mitochondrial</fullName>
        <ecNumber evidence="3">1.2.4.2</ecNumber>
    </recommendedName>
    <alternativeName>
        <fullName evidence="8">2-oxoglutarate dehydrogenase complex component E1</fullName>
    </alternativeName>
</protein>
<gene>
    <name evidence="11" type="ORF">N7460_001947</name>
</gene>
<organism evidence="11 12">
    <name type="scientific">Penicillium canescens</name>
    <dbReference type="NCBI Taxonomy" id="5083"/>
    <lineage>
        <taxon>Eukaryota</taxon>
        <taxon>Fungi</taxon>
        <taxon>Dikarya</taxon>
        <taxon>Ascomycota</taxon>
        <taxon>Pezizomycotina</taxon>
        <taxon>Eurotiomycetes</taxon>
        <taxon>Eurotiomycetidae</taxon>
        <taxon>Eurotiales</taxon>
        <taxon>Aspergillaceae</taxon>
        <taxon>Penicillium</taxon>
    </lineage>
</organism>
<dbReference type="Gene3D" id="3.40.50.970">
    <property type="match status" value="1"/>
</dbReference>
<dbReference type="GO" id="GO:0030976">
    <property type="term" value="F:thiamine pyrophosphate binding"/>
    <property type="evidence" value="ECO:0007669"/>
    <property type="project" value="InterPro"/>
</dbReference>
<dbReference type="InterPro" id="IPR005475">
    <property type="entry name" value="Transketolase-like_Pyr-bd"/>
</dbReference>
<feature type="compositionally biased region" description="Pro residues" evidence="9">
    <location>
        <begin position="124"/>
        <end position="133"/>
    </location>
</feature>
<comment type="similarity">
    <text evidence="2">Belongs to the alpha-ketoglutarate dehydrogenase family.</text>
</comment>
<reference evidence="11" key="1">
    <citation type="journal article" date="2023" name="IMA Fungus">
        <title>Comparative genomic study of the Penicillium genus elucidates a diverse pangenome and 15 lateral gene transfer events.</title>
        <authorList>
            <person name="Petersen C."/>
            <person name="Sorensen T."/>
            <person name="Nielsen M.R."/>
            <person name="Sondergaard T.E."/>
            <person name="Sorensen J.L."/>
            <person name="Fitzpatrick D.A."/>
            <person name="Frisvad J.C."/>
            <person name="Nielsen K.L."/>
        </authorList>
    </citation>
    <scope>NUCLEOTIDE SEQUENCE</scope>
    <source>
        <strain evidence="11">IBT 15450</strain>
    </source>
</reference>
<comment type="cofactor">
    <cofactor evidence="1">
        <name>thiamine diphosphate</name>
        <dbReference type="ChEBI" id="CHEBI:58937"/>
    </cofactor>
</comment>
<dbReference type="InterPro" id="IPR001017">
    <property type="entry name" value="DH_E1"/>
</dbReference>
<evidence type="ECO:0000313" key="11">
    <source>
        <dbReference type="EMBL" id="KAJ6051413.1"/>
    </source>
</evidence>
<dbReference type="PANTHER" id="PTHR23152:SF4">
    <property type="entry name" value="2-OXOADIPATE DEHYDROGENASE COMPLEX COMPONENT E1"/>
    <property type="match status" value="1"/>
</dbReference>
<dbReference type="GO" id="GO:0005739">
    <property type="term" value="C:mitochondrion"/>
    <property type="evidence" value="ECO:0007669"/>
    <property type="project" value="TreeGrafter"/>
</dbReference>
<name>A0AAD6IJJ2_PENCN</name>
<keyword evidence="12" id="KW-1185">Reference proteome</keyword>
<dbReference type="InterPro" id="IPR031717">
    <property type="entry name" value="ODO-1/KGD_C"/>
</dbReference>
<dbReference type="FunFam" id="3.40.50.12470:FF:000003">
    <property type="entry name" value="2-oxoglutarate dehydrogenase E1 component"/>
    <property type="match status" value="1"/>
</dbReference>
<evidence type="ECO:0000256" key="6">
    <source>
        <dbReference type="ARBA" id="ARBA00037426"/>
    </source>
</evidence>
<dbReference type="EC" id="1.2.4.2" evidence="3"/>
<evidence type="ECO:0000256" key="9">
    <source>
        <dbReference type="SAM" id="MobiDB-lite"/>
    </source>
</evidence>
<evidence type="ECO:0000256" key="8">
    <source>
        <dbReference type="ARBA" id="ARBA00042984"/>
    </source>
</evidence>
<dbReference type="GO" id="GO:0045252">
    <property type="term" value="C:oxoglutarate dehydrogenase complex"/>
    <property type="evidence" value="ECO:0007669"/>
    <property type="project" value="TreeGrafter"/>
</dbReference>
<evidence type="ECO:0000256" key="4">
    <source>
        <dbReference type="ARBA" id="ARBA00023002"/>
    </source>
</evidence>
<dbReference type="InterPro" id="IPR032106">
    <property type="entry name" value="2-oxogl_dehyd_N"/>
</dbReference>
<dbReference type="Pfam" id="PF16078">
    <property type="entry name" value="2-oxogl_dehyd_N"/>
    <property type="match status" value="1"/>
</dbReference>
<comment type="function">
    <text evidence="6">The 2-oxoglutarate dehydrogenase complex catalyzes the overall conversion of 2-oxoglutarate to succinyl-CoA and CO(2). It contains multiple copies of three enzymatic components: 2-oxoglutarate dehydrogenase (E1), dihydrolipoamide succinyltransferase (E2) and lipoamide dehydrogenase (E3).</text>
</comment>
<accession>A0AAD6IJJ2</accession>
<keyword evidence="5" id="KW-0786">Thiamine pyrophosphate</keyword>
<comment type="caution">
    <text evidence="11">The sequence shown here is derived from an EMBL/GenBank/DDBJ whole genome shotgun (WGS) entry which is preliminary data.</text>
</comment>
<evidence type="ECO:0000259" key="10">
    <source>
        <dbReference type="SMART" id="SM00861"/>
    </source>
</evidence>
<keyword evidence="4" id="KW-0560">Oxidoreductase</keyword>
<evidence type="ECO:0000256" key="3">
    <source>
        <dbReference type="ARBA" id="ARBA00012280"/>
    </source>
</evidence>
<evidence type="ECO:0000256" key="2">
    <source>
        <dbReference type="ARBA" id="ARBA00006936"/>
    </source>
</evidence>